<dbReference type="Gene3D" id="3.30.559.10">
    <property type="entry name" value="Chloramphenicol acetyltransferase-like domain"/>
    <property type="match status" value="2"/>
</dbReference>
<evidence type="ECO:0008006" key="4">
    <source>
        <dbReference type="Google" id="ProtNLM"/>
    </source>
</evidence>
<proteinExistence type="predicted"/>
<dbReference type="EMBL" id="JAQQWI010000005">
    <property type="protein sequence ID" value="KAK8036047.1"/>
    <property type="molecule type" value="Genomic_DNA"/>
</dbReference>
<dbReference type="InterPro" id="IPR050317">
    <property type="entry name" value="Plant_Fungal_Acyltransferase"/>
</dbReference>
<keyword evidence="1" id="KW-0808">Transferase</keyword>
<dbReference type="Pfam" id="PF02458">
    <property type="entry name" value="Transferase"/>
    <property type="match status" value="1"/>
</dbReference>
<accession>A0ABR1SNY8</accession>
<name>A0ABR1SNY8_9PEZI</name>
<organism evidence="2 3">
    <name type="scientific">Apiospora marii</name>
    <dbReference type="NCBI Taxonomy" id="335849"/>
    <lineage>
        <taxon>Eukaryota</taxon>
        <taxon>Fungi</taxon>
        <taxon>Dikarya</taxon>
        <taxon>Ascomycota</taxon>
        <taxon>Pezizomycotina</taxon>
        <taxon>Sordariomycetes</taxon>
        <taxon>Xylariomycetidae</taxon>
        <taxon>Amphisphaeriales</taxon>
        <taxon>Apiosporaceae</taxon>
        <taxon>Apiospora</taxon>
    </lineage>
</organism>
<evidence type="ECO:0000313" key="3">
    <source>
        <dbReference type="Proteomes" id="UP001396898"/>
    </source>
</evidence>
<dbReference type="InterPro" id="IPR023213">
    <property type="entry name" value="CAT-like_dom_sf"/>
</dbReference>
<gene>
    <name evidence="2" type="ORF">PG991_002120</name>
</gene>
<dbReference type="PANTHER" id="PTHR31642:SF310">
    <property type="entry name" value="FATTY ALCOHOL:CAFFEOYL-COA ACYLTRANSFERASE"/>
    <property type="match status" value="1"/>
</dbReference>
<comment type="caution">
    <text evidence="2">The sequence shown here is derived from an EMBL/GenBank/DDBJ whole genome shotgun (WGS) entry which is preliminary data.</text>
</comment>
<evidence type="ECO:0000256" key="1">
    <source>
        <dbReference type="ARBA" id="ARBA00022679"/>
    </source>
</evidence>
<keyword evidence="3" id="KW-1185">Reference proteome</keyword>
<evidence type="ECO:0000313" key="2">
    <source>
        <dbReference type="EMBL" id="KAK8036047.1"/>
    </source>
</evidence>
<dbReference type="PANTHER" id="PTHR31642">
    <property type="entry name" value="TRICHOTHECENE 3-O-ACETYLTRANSFERASE"/>
    <property type="match status" value="1"/>
</dbReference>
<sequence>MEVNSMAEEQQKLVYRLSDMDQSVPRDYARRMFIFDFPDRTRRAEATSALRRGLKTAFKAYPHLTGRVGPDEGPDENQVKERDPITVRYGETAAAREITEDVFQASYHKKAAEFYSYGELCHMNMPVSHWKSKDFCIAPISWTDEDWVPAVTLKVTFLGSGGLVLCFAFHNAVADDRSISMFIETFANGTRNPSAINDWSVLTPETGIRPYVQPMDLAESCDFDYEAMHYLWDDGRFPELDFDDSKPVFPYPQSSHSRLIKFPAKAIAALKDDCLAYIMGYLNLDSLYLSTTDVLSALVWVSLLRARHARFNADDYDQTAPFATTIDWRLRDSDGVVPPDYFGNASTNAAVVTLKLRDIVHPETTRCPGSGAARLAPTQLGTIAICADQIRQTLLQVQPDSIEDRLAIYTTFERPLEASVASRRALQSHKQGVRVGSLADSGGADFDFGIPGTNGNDGRPRFVRKPWMTENGLVNILPRRRDSDDDWVVLVGADGPVLDQLCWRRELGRWASGWVDDWDPSLWCERRFGACRIPDEEHDDEDGDVEMK</sequence>
<reference evidence="2 3" key="1">
    <citation type="submission" date="2023-01" db="EMBL/GenBank/DDBJ databases">
        <title>Analysis of 21 Apiospora genomes using comparative genomics revels a genus with tremendous synthesis potential of carbohydrate active enzymes and secondary metabolites.</title>
        <authorList>
            <person name="Sorensen T."/>
        </authorList>
    </citation>
    <scope>NUCLEOTIDE SEQUENCE [LARGE SCALE GENOMIC DNA]</scope>
    <source>
        <strain evidence="2 3">CBS 20057</strain>
    </source>
</reference>
<protein>
    <recommendedName>
        <fullName evidence="4">Trichothecene 3-O-acetyltransferase</fullName>
    </recommendedName>
</protein>
<dbReference type="Proteomes" id="UP001396898">
    <property type="component" value="Unassembled WGS sequence"/>
</dbReference>